<feature type="transmembrane region" description="Helical" evidence="1">
    <location>
        <begin position="84"/>
        <end position="103"/>
    </location>
</feature>
<keyword evidence="1" id="KW-0472">Membrane</keyword>
<organism evidence="2 3">
    <name type="scientific">Candidatus Promineifilum breve</name>
    <dbReference type="NCBI Taxonomy" id="1806508"/>
    <lineage>
        <taxon>Bacteria</taxon>
        <taxon>Bacillati</taxon>
        <taxon>Chloroflexota</taxon>
        <taxon>Ardenticatenia</taxon>
        <taxon>Candidatus Promineifilales</taxon>
        <taxon>Candidatus Promineifilaceae</taxon>
        <taxon>Candidatus Promineifilum</taxon>
    </lineage>
</organism>
<accession>A0A160T7R3</accession>
<sequence>MIAMSLPPGTIRPVAARVVLGGVWLLALWNAARAMALAQQTDWLTGLPFAVDSRWRLALAGGWAALLALSAIGLWRQWPAARRFVPLLLLCYGVYELGMIIAFSPTPPALLPVLLYAGFVGFAGWALWRPIADKSFPLTHRLKEVAESRTHESQD</sequence>
<evidence type="ECO:0000313" key="3">
    <source>
        <dbReference type="Proteomes" id="UP000215027"/>
    </source>
</evidence>
<evidence type="ECO:0000256" key="1">
    <source>
        <dbReference type="SAM" id="Phobius"/>
    </source>
</evidence>
<gene>
    <name evidence="2" type="ORF">CFX0092_A3267</name>
</gene>
<feature type="transmembrane region" description="Helical" evidence="1">
    <location>
        <begin position="109"/>
        <end position="128"/>
    </location>
</feature>
<reference evidence="2" key="1">
    <citation type="submission" date="2016-01" db="EMBL/GenBank/DDBJ databases">
        <authorList>
            <person name="Mcilroy J.S."/>
            <person name="Karst M S."/>
            <person name="Albertsen M."/>
        </authorList>
    </citation>
    <scope>NUCLEOTIDE SEQUENCE</scope>
    <source>
        <strain evidence="2">Cfx-K</strain>
    </source>
</reference>
<dbReference type="Proteomes" id="UP000215027">
    <property type="component" value="Chromosome I"/>
</dbReference>
<proteinExistence type="predicted"/>
<dbReference type="AlphaFoldDB" id="A0A160T7R3"/>
<name>A0A160T7R3_9CHLR</name>
<keyword evidence="1" id="KW-1133">Transmembrane helix</keyword>
<evidence type="ECO:0000313" key="2">
    <source>
        <dbReference type="EMBL" id="CUS05145.2"/>
    </source>
</evidence>
<keyword evidence="3" id="KW-1185">Reference proteome</keyword>
<dbReference type="EMBL" id="LN890655">
    <property type="protein sequence ID" value="CUS05145.2"/>
    <property type="molecule type" value="Genomic_DNA"/>
</dbReference>
<feature type="transmembrane region" description="Helical" evidence="1">
    <location>
        <begin position="54"/>
        <end position="75"/>
    </location>
</feature>
<dbReference type="KEGG" id="pbf:CFX0092_A3267"/>
<keyword evidence="1" id="KW-0812">Transmembrane</keyword>
<protein>
    <submittedName>
        <fullName evidence="2">Uncharacterized protein</fullName>
    </submittedName>
</protein>